<reference evidence="2" key="1">
    <citation type="submission" date="2018-05" db="EMBL/GenBank/DDBJ databases">
        <authorList>
            <person name="Lanie J.A."/>
            <person name="Ng W.-L."/>
            <person name="Kazmierczak K.M."/>
            <person name="Andrzejewski T.M."/>
            <person name="Davidsen T.M."/>
            <person name="Wayne K.J."/>
            <person name="Tettelin H."/>
            <person name="Glass J.I."/>
            <person name="Rusch D."/>
            <person name="Podicherti R."/>
            <person name="Tsui H.-C.T."/>
            <person name="Winkler M.E."/>
        </authorList>
    </citation>
    <scope>NUCLEOTIDE SEQUENCE</scope>
</reference>
<keyword evidence="1" id="KW-1133">Transmembrane helix</keyword>
<keyword evidence="1" id="KW-0812">Transmembrane</keyword>
<protein>
    <recommendedName>
        <fullName evidence="3">Sulfatase-modifying factor enzyme domain-containing protein</fullName>
    </recommendedName>
</protein>
<dbReference type="SUPFAM" id="SSF56436">
    <property type="entry name" value="C-type lectin-like"/>
    <property type="match status" value="1"/>
</dbReference>
<proteinExistence type="predicted"/>
<feature type="transmembrane region" description="Helical" evidence="1">
    <location>
        <begin position="23"/>
        <end position="41"/>
    </location>
</feature>
<sequence length="81" mass="9193">MDKTPVTRGFLFLGGWVDSKMKFQFTLNSIIFFFLLGEAICQTYPGIMINISGGTFTMGNNNPPFMFDDQDPEHLVTIDDF</sequence>
<evidence type="ECO:0000313" key="2">
    <source>
        <dbReference type="EMBL" id="SVB38991.1"/>
    </source>
</evidence>
<evidence type="ECO:0000256" key="1">
    <source>
        <dbReference type="SAM" id="Phobius"/>
    </source>
</evidence>
<name>A0A382DML3_9ZZZZ</name>
<dbReference type="Gene3D" id="3.90.1580.10">
    <property type="entry name" value="paralog of FGE (formylglycine-generating enzyme)"/>
    <property type="match status" value="1"/>
</dbReference>
<keyword evidence="1" id="KW-0472">Membrane</keyword>
<feature type="non-terminal residue" evidence="2">
    <location>
        <position position="81"/>
    </location>
</feature>
<dbReference type="AlphaFoldDB" id="A0A382DML3"/>
<dbReference type="InterPro" id="IPR042095">
    <property type="entry name" value="SUMF_sf"/>
</dbReference>
<gene>
    <name evidence="2" type="ORF">METZ01_LOCUS191845</name>
</gene>
<evidence type="ECO:0008006" key="3">
    <source>
        <dbReference type="Google" id="ProtNLM"/>
    </source>
</evidence>
<dbReference type="InterPro" id="IPR016187">
    <property type="entry name" value="CTDL_fold"/>
</dbReference>
<accession>A0A382DML3</accession>
<dbReference type="EMBL" id="UINC01039878">
    <property type="protein sequence ID" value="SVB38991.1"/>
    <property type="molecule type" value="Genomic_DNA"/>
</dbReference>
<organism evidence="2">
    <name type="scientific">marine metagenome</name>
    <dbReference type="NCBI Taxonomy" id="408172"/>
    <lineage>
        <taxon>unclassified sequences</taxon>
        <taxon>metagenomes</taxon>
        <taxon>ecological metagenomes</taxon>
    </lineage>
</organism>